<protein>
    <submittedName>
        <fullName evidence="1">Uncharacterized protein</fullName>
    </submittedName>
</protein>
<sequence length="187" mass="21145">MRLMFGVSLEYLRGLGIDVWTHKQTAENVEESRAAPLIGKPKIRQSRNEATPLVADAVVRPNFTIRGFRLERVFALVSEEALPDMSLILNIAWAINRFKSIESDDFDFVWPQVEGSETSWDDAIHAFNAFCQFRVRAEDVVLTVGEDVAKLLTRKNLSTDQVIALDSAPHDATAKHELWRQIQVLAP</sequence>
<gene>
    <name evidence="1" type="ORF">METZ01_LOCUS17721</name>
</gene>
<accession>A0A381PF49</accession>
<evidence type="ECO:0000313" key="1">
    <source>
        <dbReference type="EMBL" id="SUZ64867.1"/>
    </source>
</evidence>
<dbReference type="EMBL" id="UINC01000944">
    <property type="protein sequence ID" value="SUZ64867.1"/>
    <property type="molecule type" value="Genomic_DNA"/>
</dbReference>
<proteinExistence type="predicted"/>
<reference evidence="1" key="1">
    <citation type="submission" date="2018-05" db="EMBL/GenBank/DDBJ databases">
        <authorList>
            <person name="Lanie J.A."/>
            <person name="Ng W.-L."/>
            <person name="Kazmierczak K.M."/>
            <person name="Andrzejewski T.M."/>
            <person name="Davidsen T.M."/>
            <person name="Wayne K.J."/>
            <person name="Tettelin H."/>
            <person name="Glass J.I."/>
            <person name="Rusch D."/>
            <person name="Podicherti R."/>
            <person name="Tsui H.-C.T."/>
            <person name="Winkler M.E."/>
        </authorList>
    </citation>
    <scope>NUCLEOTIDE SEQUENCE</scope>
</reference>
<dbReference type="AlphaFoldDB" id="A0A381PF49"/>
<organism evidence="1">
    <name type="scientific">marine metagenome</name>
    <dbReference type="NCBI Taxonomy" id="408172"/>
    <lineage>
        <taxon>unclassified sequences</taxon>
        <taxon>metagenomes</taxon>
        <taxon>ecological metagenomes</taxon>
    </lineage>
</organism>
<name>A0A381PF49_9ZZZZ</name>